<evidence type="ECO:0000313" key="1">
    <source>
        <dbReference type="EMBL" id="GAI94171.1"/>
    </source>
</evidence>
<dbReference type="EMBL" id="BARW01021978">
    <property type="protein sequence ID" value="GAI94171.1"/>
    <property type="molecule type" value="Genomic_DNA"/>
</dbReference>
<proteinExistence type="predicted"/>
<name>X1TS14_9ZZZZ</name>
<comment type="caution">
    <text evidence="1">The sequence shown here is derived from an EMBL/GenBank/DDBJ whole genome shotgun (WGS) entry which is preliminary data.</text>
</comment>
<gene>
    <name evidence="1" type="ORF">S12H4_36809</name>
</gene>
<protein>
    <submittedName>
        <fullName evidence="1">Uncharacterized protein</fullName>
    </submittedName>
</protein>
<organism evidence="1">
    <name type="scientific">marine sediment metagenome</name>
    <dbReference type="NCBI Taxonomy" id="412755"/>
    <lineage>
        <taxon>unclassified sequences</taxon>
        <taxon>metagenomes</taxon>
        <taxon>ecological metagenomes</taxon>
    </lineage>
</organism>
<dbReference type="AlphaFoldDB" id="X1TS14"/>
<reference evidence="1" key="1">
    <citation type="journal article" date="2014" name="Front. Microbiol.">
        <title>High frequency of phylogenetically diverse reductive dehalogenase-homologous genes in deep subseafloor sedimentary metagenomes.</title>
        <authorList>
            <person name="Kawai M."/>
            <person name="Futagami T."/>
            <person name="Toyoda A."/>
            <person name="Takaki Y."/>
            <person name="Nishi S."/>
            <person name="Hori S."/>
            <person name="Arai W."/>
            <person name="Tsubouchi T."/>
            <person name="Morono Y."/>
            <person name="Uchiyama I."/>
            <person name="Ito T."/>
            <person name="Fujiyama A."/>
            <person name="Inagaki F."/>
            <person name="Takami H."/>
        </authorList>
    </citation>
    <scope>NUCLEOTIDE SEQUENCE</scope>
    <source>
        <strain evidence="1">Expedition CK06-06</strain>
    </source>
</reference>
<sequence>MPDKPCCAKCGREYKTVKVGVGVLEHKGDGSLYRISAADLLECPGCGHQITWGYGRAIHYSAEPQKVKHEIEQYEKYTTLIKVY</sequence>
<accession>X1TS14</accession>